<dbReference type="EMBL" id="CP021056">
    <property type="protein sequence ID" value="QXE23263.1"/>
    <property type="molecule type" value="Genomic_DNA"/>
</dbReference>
<dbReference type="Proteomes" id="UP000683511">
    <property type="component" value="Chromosome"/>
</dbReference>
<sequence length="382" mass="42399">MIKFNPNSLPEAIASPIPQTLPPNLETAVRQKMAQQLEINPRLIKVTKSQRTTWQDCLPNNLGEIRSQPCKAVSRQGWSVTMSSPSENWVYYITNNGFITLDAPASLNKTILASLSKQLSLKPKQITIVAAQLTKGLPPCPINAACKVKPILGWRILVKNQEKPIFLGLNGQPLNYGNLISFLPRNVNTMSWDMGLKVLQDVVSRHHILTANLKVESIKSTKWNWCRSSGEGPTRPEMGICPDVEQTGWQMIVNSGANRYYYYIPTTAIPDQRFSPLPDGVQSLPTSIAAAIKKDAAKRAQVSLDQINLHQVEPKFFDNCLNIDNQKLHCRQFVQAGWQVQAIGGNVSSTNPTGVMASWTYHVNLTGNDIRFAKSGVYSPVP</sequence>
<evidence type="ECO:0000313" key="2">
    <source>
        <dbReference type="Proteomes" id="UP000683511"/>
    </source>
</evidence>
<keyword evidence="2" id="KW-1185">Reference proteome</keyword>
<gene>
    <name evidence="1" type="ORF">B6N60_01952</name>
</gene>
<dbReference type="KEGG" id="rsin:B6N60_01952"/>
<protein>
    <submittedName>
        <fullName evidence="1">Uncharacterized protein</fullName>
    </submittedName>
</protein>
<proteinExistence type="predicted"/>
<dbReference type="AlphaFoldDB" id="A0A975Y4K2"/>
<reference evidence="1" key="1">
    <citation type="submission" date="2017-04" db="EMBL/GenBank/DDBJ databases">
        <title>Genome deletions in a multicellular cyanobacterial endosymbiont for morphological adaptation in marine diatoms.</title>
        <authorList>
            <person name="Wang Y."/>
            <person name="Gao H."/>
            <person name="Li R."/>
            <person name="Xu X."/>
        </authorList>
    </citation>
    <scope>NUCLEOTIDE SEQUENCE</scope>
    <source>
        <strain evidence="1">FACHB 800</strain>
    </source>
</reference>
<accession>A0A975Y4K2</accession>
<organism evidence="1 2">
    <name type="scientific">Richelia sinica FACHB-800</name>
    <dbReference type="NCBI Taxonomy" id="1357546"/>
    <lineage>
        <taxon>Bacteria</taxon>
        <taxon>Bacillati</taxon>
        <taxon>Cyanobacteriota</taxon>
        <taxon>Cyanophyceae</taxon>
        <taxon>Nostocales</taxon>
        <taxon>Nostocaceae</taxon>
        <taxon>Richelia</taxon>
    </lineage>
</organism>
<evidence type="ECO:0000313" key="1">
    <source>
        <dbReference type="EMBL" id="QXE23263.1"/>
    </source>
</evidence>
<name>A0A975Y4K2_9NOST</name>